<name>M1DLA1_SOLTU</name>
<proteinExistence type="predicted"/>
<dbReference type="PaxDb" id="4113-PGSC0003DMT400090831"/>
<reference evidence="1" key="2">
    <citation type="submission" date="2015-06" db="UniProtKB">
        <authorList>
            <consortium name="EnsemblPlants"/>
        </authorList>
    </citation>
    <scope>IDENTIFICATION</scope>
    <source>
        <strain evidence="1">DM1-3 516 R44</strain>
    </source>
</reference>
<dbReference type="Gramene" id="PGSC0003DMT400090831">
    <property type="protein sequence ID" value="PGSC0003DMT400090831"/>
    <property type="gene ID" value="PGSC0003DMG400040402"/>
</dbReference>
<sequence length="100" mass="11260">MGTLKNFRTSFSSFEIRSKIFNFGATRRNKSSFADQAIKTSIANPFGASSKLQFPCRVGFVHEPAYYNFWRAEKPLGDSPSDFGEHQPCFCSAFSLLFAL</sequence>
<accession>M1DLA1</accession>
<organism evidence="1 2">
    <name type="scientific">Solanum tuberosum</name>
    <name type="common">Potato</name>
    <dbReference type="NCBI Taxonomy" id="4113"/>
    <lineage>
        <taxon>Eukaryota</taxon>
        <taxon>Viridiplantae</taxon>
        <taxon>Streptophyta</taxon>
        <taxon>Embryophyta</taxon>
        <taxon>Tracheophyta</taxon>
        <taxon>Spermatophyta</taxon>
        <taxon>Magnoliopsida</taxon>
        <taxon>eudicotyledons</taxon>
        <taxon>Gunneridae</taxon>
        <taxon>Pentapetalae</taxon>
        <taxon>asterids</taxon>
        <taxon>lamiids</taxon>
        <taxon>Solanales</taxon>
        <taxon>Solanaceae</taxon>
        <taxon>Solanoideae</taxon>
        <taxon>Solaneae</taxon>
        <taxon>Solanum</taxon>
    </lineage>
</organism>
<dbReference type="EnsemblPlants" id="PGSC0003DMT400090831">
    <property type="protein sequence ID" value="PGSC0003DMT400090831"/>
    <property type="gene ID" value="PGSC0003DMG400040402"/>
</dbReference>
<dbReference type="Proteomes" id="UP000011115">
    <property type="component" value="Unassembled WGS sequence"/>
</dbReference>
<reference evidence="2" key="1">
    <citation type="journal article" date="2011" name="Nature">
        <title>Genome sequence and analysis of the tuber crop potato.</title>
        <authorList>
            <consortium name="The Potato Genome Sequencing Consortium"/>
        </authorList>
    </citation>
    <scope>NUCLEOTIDE SEQUENCE [LARGE SCALE GENOMIC DNA]</scope>
    <source>
        <strain evidence="2">cv. DM1-3 516 R44</strain>
    </source>
</reference>
<evidence type="ECO:0000313" key="2">
    <source>
        <dbReference type="Proteomes" id="UP000011115"/>
    </source>
</evidence>
<evidence type="ECO:0000313" key="1">
    <source>
        <dbReference type="EnsemblPlants" id="PGSC0003DMT400090831"/>
    </source>
</evidence>
<dbReference type="HOGENOM" id="CLU_2311159_0_0_1"/>
<protein>
    <submittedName>
        <fullName evidence="1">Uncharacterized protein</fullName>
    </submittedName>
</protein>
<dbReference type="InParanoid" id="M1DLA1"/>
<keyword evidence="2" id="KW-1185">Reference proteome</keyword>
<dbReference type="AlphaFoldDB" id="M1DLA1"/>